<organism evidence="2 3">
    <name type="scientific">Mycena pura</name>
    <dbReference type="NCBI Taxonomy" id="153505"/>
    <lineage>
        <taxon>Eukaryota</taxon>
        <taxon>Fungi</taxon>
        <taxon>Dikarya</taxon>
        <taxon>Basidiomycota</taxon>
        <taxon>Agaricomycotina</taxon>
        <taxon>Agaricomycetes</taxon>
        <taxon>Agaricomycetidae</taxon>
        <taxon>Agaricales</taxon>
        <taxon>Marasmiineae</taxon>
        <taxon>Mycenaceae</taxon>
        <taxon>Mycena</taxon>
    </lineage>
</organism>
<reference evidence="2" key="1">
    <citation type="submission" date="2023-03" db="EMBL/GenBank/DDBJ databases">
        <title>Massive genome expansion in bonnet fungi (Mycena s.s.) driven by repeated elements and novel gene families across ecological guilds.</title>
        <authorList>
            <consortium name="Lawrence Berkeley National Laboratory"/>
            <person name="Harder C.B."/>
            <person name="Miyauchi S."/>
            <person name="Viragh M."/>
            <person name="Kuo A."/>
            <person name="Thoen E."/>
            <person name="Andreopoulos B."/>
            <person name="Lu D."/>
            <person name="Skrede I."/>
            <person name="Drula E."/>
            <person name="Henrissat B."/>
            <person name="Morin E."/>
            <person name="Kohler A."/>
            <person name="Barry K."/>
            <person name="LaButti K."/>
            <person name="Morin E."/>
            <person name="Salamov A."/>
            <person name="Lipzen A."/>
            <person name="Mereny Z."/>
            <person name="Hegedus B."/>
            <person name="Baldrian P."/>
            <person name="Stursova M."/>
            <person name="Weitz H."/>
            <person name="Taylor A."/>
            <person name="Grigoriev I.V."/>
            <person name="Nagy L.G."/>
            <person name="Martin F."/>
            <person name="Kauserud H."/>
        </authorList>
    </citation>
    <scope>NUCLEOTIDE SEQUENCE</scope>
    <source>
        <strain evidence="2">9144</strain>
    </source>
</reference>
<gene>
    <name evidence="2" type="ORF">GGX14DRAFT_572083</name>
</gene>
<keyword evidence="1" id="KW-0732">Signal</keyword>
<evidence type="ECO:0000313" key="2">
    <source>
        <dbReference type="EMBL" id="KAJ7200320.1"/>
    </source>
</evidence>
<sequence length="93" mass="8947">MFIRPLVAIVSALAALELAAATTCPVCPATDLVGDALVAQSGGTLGTPKFCGYSPDASGASGPSVECFYNDGNGAGSGPGSACPPSAPIENAC</sequence>
<comment type="caution">
    <text evidence="2">The sequence shown here is derived from an EMBL/GenBank/DDBJ whole genome shotgun (WGS) entry which is preliminary data.</text>
</comment>
<name>A0AAD6YB79_9AGAR</name>
<feature type="chain" id="PRO_5042120000" description="Secreted protein" evidence="1">
    <location>
        <begin position="22"/>
        <end position="93"/>
    </location>
</feature>
<dbReference type="EMBL" id="JARJCW010000063">
    <property type="protein sequence ID" value="KAJ7200320.1"/>
    <property type="molecule type" value="Genomic_DNA"/>
</dbReference>
<accession>A0AAD6YB79</accession>
<evidence type="ECO:0000256" key="1">
    <source>
        <dbReference type="SAM" id="SignalP"/>
    </source>
</evidence>
<dbReference type="Proteomes" id="UP001219525">
    <property type="component" value="Unassembled WGS sequence"/>
</dbReference>
<proteinExistence type="predicted"/>
<feature type="signal peptide" evidence="1">
    <location>
        <begin position="1"/>
        <end position="21"/>
    </location>
</feature>
<evidence type="ECO:0008006" key="4">
    <source>
        <dbReference type="Google" id="ProtNLM"/>
    </source>
</evidence>
<dbReference type="AlphaFoldDB" id="A0AAD6YB79"/>
<keyword evidence="3" id="KW-1185">Reference proteome</keyword>
<protein>
    <recommendedName>
        <fullName evidence="4">Secreted protein</fullName>
    </recommendedName>
</protein>
<evidence type="ECO:0000313" key="3">
    <source>
        <dbReference type="Proteomes" id="UP001219525"/>
    </source>
</evidence>